<sequence>MQYPAQRVGVFVDVQNMYYSARALFEQKVDFGEILKEAVGDRQLVRAFAYVIRADKDEESSFFEALQSRGYELKEKSLLTFHGGNQKGDWDIGIAIDIIALCDKLDAIVLVSGDGDFAPLMDYVKQRGCRAEVMAFGSSASSQLREAADAVFDLSAEPKRFLIPRSKAQANRPTGQAASMSRANSGSNLKKEVTAQREEPQAAVKPAKSKRPTPPPIRRKNQR</sequence>
<dbReference type="EMBL" id="PFGC01000063">
    <property type="protein sequence ID" value="PIW36310.1"/>
    <property type="molecule type" value="Genomic_DNA"/>
</dbReference>
<evidence type="ECO:0000256" key="1">
    <source>
        <dbReference type="SAM" id="MobiDB-lite"/>
    </source>
</evidence>
<organism evidence="3 4">
    <name type="scientific">Candidatus Kerfeldbacteria bacterium CG15_BIG_FIL_POST_REV_8_21_14_020_45_12</name>
    <dbReference type="NCBI Taxonomy" id="2014247"/>
    <lineage>
        <taxon>Bacteria</taxon>
        <taxon>Candidatus Kerfeldiibacteriota</taxon>
    </lineage>
</organism>
<dbReference type="Proteomes" id="UP000230292">
    <property type="component" value="Unassembled WGS sequence"/>
</dbReference>
<gene>
    <name evidence="3" type="ORF">COW24_06170</name>
</gene>
<feature type="region of interest" description="Disordered" evidence="1">
    <location>
        <begin position="163"/>
        <end position="223"/>
    </location>
</feature>
<comment type="caution">
    <text evidence="3">The sequence shown here is derived from an EMBL/GenBank/DDBJ whole genome shotgun (WGS) entry which is preliminary data.</text>
</comment>
<evidence type="ECO:0000313" key="4">
    <source>
        <dbReference type="Proteomes" id="UP000230292"/>
    </source>
</evidence>
<dbReference type="InterPro" id="IPR047140">
    <property type="entry name" value="LabA"/>
</dbReference>
<feature type="domain" description="NYN" evidence="2">
    <location>
        <begin position="7"/>
        <end position="154"/>
    </location>
</feature>
<dbReference type="PANTHER" id="PTHR35458">
    <property type="entry name" value="SLR0755 PROTEIN"/>
    <property type="match status" value="1"/>
</dbReference>
<dbReference type="Gene3D" id="3.40.50.1010">
    <property type="entry name" value="5'-nuclease"/>
    <property type="match status" value="1"/>
</dbReference>
<dbReference type="Pfam" id="PF01936">
    <property type="entry name" value="NYN"/>
    <property type="match status" value="1"/>
</dbReference>
<proteinExistence type="predicted"/>
<dbReference type="GO" id="GO:0004540">
    <property type="term" value="F:RNA nuclease activity"/>
    <property type="evidence" value="ECO:0007669"/>
    <property type="project" value="InterPro"/>
</dbReference>
<dbReference type="InterPro" id="IPR021139">
    <property type="entry name" value="NYN"/>
</dbReference>
<feature type="compositionally biased region" description="Polar residues" evidence="1">
    <location>
        <begin position="168"/>
        <end position="188"/>
    </location>
</feature>
<protein>
    <recommendedName>
        <fullName evidence="2">NYN domain-containing protein</fullName>
    </recommendedName>
</protein>
<dbReference type="PANTHER" id="PTHR35458:SF8">
    <property type="entry name" value="SLR0650 PROTEIN"/>
    <property type="match status" value="1"/>
</dbReference>
<feature type="compositionally biased region" description="Basic and acidic residues" evidence="1">
    <location>
        <begin position="189"/>
        <end position="200"/>
    </location>
</feature>
<evidence type="ECO:0000259" key="2">
    <source>
        <dbReference type="Pfam" id="PF01936"/>
    </source>
</evidence>
<accession>A0A2M7H251</accession>
<dbReference type="AlphaFoldDB" id="A0A2M7H251"/>
<dbReference type="CDD" id="cd10911">
    <property type="entry name" value="PIN_LabA"/>
    <property type="match status" value="1"/>
</dbReference>
<reference evidence="3 4" key="1">
    <citation type="submission" date="2017-09" db="EMBL/GenBank/DDBJ databases">
        <title>Depth-based differentiation of microbial function through sediment-hosted aquifers and enrichment of novel symbionts in the deep terrestrial subsurface.</title>
        <authorList>
            <person name="Probst A.J."/>
            <person name="Ladd B."/>
            <person name="Jarett J.K."/>
            <person name="Geller-Mcgrath D.E."/>
            <person name="Sieber C.M."/>
            <person name="Emerson J.B."/>
            <person name="Anantharaman K."/>
            <person name="Thomas B.C."/>
            <person name="Malmstrom R."/>
            <person name="Stieglmeier M."/>
            <person name="Klingl A."/>
            <person name="Woyke T."/>
            <person name="Ryan C.M."/>
            <person name="Banfield J.F."/>
        </authorList>
    </citation>
    <scope>NUCLEOTIDE SEQUENCE [LARGE SCALE GENOMIC DNA]</scope>
    <source>
        <strain evidence="3">CG15_BIG_FIL_POST_REV_8_21_14_020_45_12</strain>
    </source>
</reference>
<evidence type="ECO:0000313" key="3">
    <source>
        <dbReference type="EMBL" id="PIW36310.1"/>
    </source>
</evidence>
<name>A0A2M7H251_9BACT</name>
<feature type="compositionally biased region" description="Basic residues" evidence="1">
    <location>
        <begin position="207"/>
        <end position="223"/>
    </location>
</feature>